<gene>
    <name evidence="1" type="ORF">IV501_01320</name>
</gene>
<evidence type="ECO:0000313" key="1">
    <source>
        <dbReference type="EMBL" id="MBK4346263.1"/>
    </source>
</evidence>
<dbReference type="EMBL" id="JAEPES010000001">
    <property type="protein sequence ID" value="MBK4346263.1"/>
    <property type="molecule type" value="Genomic_DNA"/>
</dbReference>
<keyword evidence="2" id="KW-1185">Reference proteome</keyword>
<organism evidence="1 2">
    <name type="scientific">Lacisediminihabitans changchengi</name>
    <dbReference type="NCBI Taxonomy" id="2787634"/>
    <lineage>
        <taxon>Bacteria</taxon>
        <taxon>Bacillati</taxon>
        <taxon>Actinomycetota</taxon>
        <taxon>Actinomycetes</taxon>
        <taxon>Micrococcales</taxon>
        <taxon>Microbacteriaceae</taxon>
        <taxon>Lacisediminihabitans</taxon>
    </lineage>
</organism>
<accession>A0A934W0W5</accession>
<dbReference type="Proteomes" id="UP000636458">
    <property type="component" value="Unassembled WGS sequence"/>
</dbReference>
<name>A0A934W0W5_9MICO</name>
<protein>
    <submittedName>
        <fullName evidence="1">Uncharacterized protein</fullName>
    </submittedName>
</protein>
<evidence type="ECO:0000313" key="2">
    <source>
        <dbReference type="Proteomes" id="UP000636458"/>
    </source>
</evidence>
<dbReference type="RefSeq" id="WP_200554614.1">
    <property type="nucleotide sequence ID" value="NZ_JAEPES010000001.1"/>
</dbReference>
<reference evidence="1" key="1">
    <citation type="submission" date="2021-01" db="EMBL/GenBank/DDBJ databases">
        <title>Lacisediminihabitans sp. nov. strain G11-30, isolated from Antarctic Soil.</title>
        <authorList>
            <person name="Li J."/>
        </authorList>
    </citation>
    <scope>NUCLEOTIDE SEQUENCE</scope>
    <source>
        <strain evidence="1">G11-30</strain>
    </source>
</reference>
<sequence>MSEYVYGGAADIDRAIGFMVALDDSQRDALAVLEIDQAIDELQAEYTKASADPGYRPTDDFVDRLSGYLAMADDVENPKLR</sequence>
<comment type="caution">
    <text evidence="1">The sequence shown here is derived from an EMBL/GenBank/DDBJ whole genome shotgun (WGS) entry which is preliminary data.</text>
</comment>
<dbReference type="AlphaFoldDB" id="A0A934W0W5"/>
<proteinExistence type="predicted"/>